<dbReference type="GO" id="GO:0051144">
    <property type="term" value="P:1,2-propanediol catabolic process"/>
    <property type="evidence" value="ECO:0007669"/>
    <property type="project" value="UniProtKB-UniPathway"/>
</dbReference>
<evidence type="ECO:0000256" key="7">
    <source>
        <dbReference type="ARBA" id="ARBA00022833"/>
    </source>
</evidence>
<accession>A0A4P5PAU1</accession>
<dbReference type="Proteomes" id="UP000290567">
    <property type="component" value="Unassembled WGS sequence"/>
</dbReference>
<evidence type="ECO:0000256" key="3">
    <source>
        <dbReference type="ARBA" id="ARBA00012206"/>
    </source>
</evidence>
<evidence type="ECO:0000256" key="8">
    <source>
        <dbReference type="ARBA" id="ARBA00023315"/>
    </source>
</evidence>
<dbReference type="OrthoDB" id="9784365at2"/>
<dbReference type="InterPro" id="IPR008300">
    <property type="entry name" value="PTAC"/>
</dbReference>
<evidence type="ECO:0000256" key="9">
    <source>
        <dbReference type="ARBA" id="ARBA00047589"/>
    </source>
</evidence>
<comment type="catalytic activity">
    <reaction evidence="9 10">
        <text>propanoyl-CoA + phosphate = propanoyl phosphate + CoA</text>
        <dbReference type="Rhea" id="RHEA:28046"/>
        <dbReference type="ChEBI" id="CHEBI:43474"/>
        <dbReference type="ChEBI" id="CHEBI:57287"/>
        <dbReference type="ChEBI" id="CHEBI:57392"/>
        <dbReference type="ChEBI" id="CHEBI:58933"/>
        <dbReference type="EC" id="2.3.1.222"/>
    </reaction>
</comment>
<name>A0A4P5PAU1_9ENTE</name>
<dbReference type="EMBL" id="BJCC01000028">
    <property type="protein sequence ID" value="GCF95235.1"/>
    <property type="molecule type" value="Genomic_DNA"/>
</dbReference>
<reference evidence="12" key="1">
    <citation type="submission" date="2019-02" db="EMBL/GenBank/DDBJ databases">
        <title>Draft genome sequence of Enterococcus sp. Gos25-1.</title>
        <authorList>
            <person name="Tanaka N."/>
            <person name="Shiwa Y."/>
            <person name="Fujita N."/>
        </authorList>
    </citation>
    <scope>NUCLEOTIDE SEQUENCE [LARGE SCALE GENOMIC DNA]</scope>
    <source>
        <strain evidence="12">Gos25-1</strain>
    </source>
</reference>
<protein>
    <recommendedName>
        <fullName evidence="4 10">Phosphate propanoyltransferase</fullName>
        <ecNumber evidence="3 10">2.3.1.222</ecNumber>
    </recommendedName>
</protein>
<dbReference type="EC" id="2.3.1.222" evidence="3 10"/>
<comment type="caution">
    <text evidence="11">The sequence shown here is derived from an EMBL/GenBank/DDBJ whole genome shotgun (WGS) entry which is preliminary data.</text>
</comment>
<dbReference type="Pfam" id="PF06130">
    <property type="entry name" value="PTAC"/>
    <property type="match status" value="1"/>
</dbReference>
<comment type="pathway">
    <text evidence="10">Polyol metabolism; 1,2-propanediol degradation.</text>
</comment>
<dbReference type="PIRSF" id="PIRSF010130">
    <property type="entry name" value="PduL"/>
    <property type="match status" value="1"/>
</dbReference>
<evidence type="ECO:0000256" key="6">
    <source>
        <dbReference type="ARBA" id="ARBA00022723"/>
    </source>
</evidence>
<evidence type="ECO:0000313" key="12">
    <source>
        <dbReference type="Proteomes" id="UP000290567"/>
    </source>
</evidence>
<sequence>MHKATPELIQQIVSEVLNEIELEAIPIGISNRHVHLTEQDFQQLFPGETLTPMKPLKQPGEFAAEQTVTIVGSKGEQSRVRILGPFRKRSQAEISMTDTRTLGIPAPVRLSGHLEDAAEVTLKNGEHCVTIKGCIVAKRHIHMSFKDMARFKLSAGDTVSVRVKTEERTTLFEDVEIRPGEKFILEMHVDTDEANAANIKPDTVGSLIRR</sequence>
<keyword evidence="7" id="KW-0862">Zinc</keyword>
<evidence type="ECO:0000256" key="10">
    <source>
        <dbReference type="PIRNR" id="PIRNR010130"/>
    </source>
</evidence>
<dbReference type="PANTHER" id="PTHR39453">
    <property type="entry name" value="PHOSPHATE PROPANOYLTRANSFERASE"/>
    <property type="match status" value="1"/>
</dbReference>
<keyword evidence="5 10" id="KW-0808">Transferase</keyword>
<dbReference type="RefSeq" id="WP_146623631.1">
    <property type="nucleotide sequence ID" value="NZ_BJCC01000028.1"/>
</dbReference>
<organism evidence="11 12">
    <name type="scientific">Enterococcus florum</name>
    <dbReference type="NCBI Taxonomy" id="2480627"/>
    <lineage>
        <taxon>Bacteria</taxon>
        <taxon>Bacillati</taxon>
        <taxon>Bacillota</taxon>
        <taxon>Bacilli</taxon>
        <taxon>Lactobacillales</taxon>
        <taxon>Enterococcaceae</taxon>
        <taxon>Enterococcus</taxon>
    </lineage>
</organism>
<proteinExistence type="inferred from homology"/>
<comment type="similarity">
    <text evidence="2 10">Belongs to the PduL family.</text>
</comment>
<comment type="function">
    <text evidence="10">Involved in 1,2-propanediol (1,2-PD) degradation by catalyzing the conversion of propanoyl-CoA to propanoyl-phosphate.</text>
</comment>
<evidence type="ECO:0000256" key="1">
    <source>
        <dbReference type="ARBA" id="ARBA00001947"/>
    </source>
</evidence>
<dbReference type="GO" id="GO:0046872">
    <property type="term" value="F:metal ion binding"/>
    <property type="evidence" value="ECO:0007669"/>
    <property type="project" value="UniProtKB-KW"/>
</dbReference>
<dbReference type="NCBIfam" id="NF011652">
    <property type="entry name" value="PRK15070.1"/>
    <property type="match status" value="1"/>
</dbReference>
<keyword evidence="12" id="KW-1185">Reference proteome</keyword>
<comment type="cofactor">
    <cofactor evidence="1">
        <name>Zn(2+)</name>
        <dbReference type="ChEBI" id="CHEBI:29105"/>
    </cofactor>
</comment>
<dbReference type="PANTHER" id="PTHR39453:SF1">
    <property type="entry name" value="PHOSPHATE PROPANOYLTRANSFERASE"/>
    <property type="match status" value="1"/>
</dbReference>
<keyword evidence="6" id="KW-0479">Metal-binding</keyword>
<evidence type="ECO:0000256" key="2">
    <source>
        <dbReference type="ARBA" id="ARBA00007342"/>
    </source>
</evidence>
<keyword evidence="8 10" id="KW-0012">Acyltransferase</keyword>
<dbReference type="AlphaFoldDB" id="A0A4P5PAU1"/>
<gene>
    <name evidence="11" type="ORF">NRIC_31260</name>
</gene>
<evidence type="ECO:0000256" key="5">
    <source>
        <dbReference type="ARBA" id="ARBA00022679"/>
    </source>
</evidence>
<evidence type="ECO:0000313" key="11">
    <source>
        <dbReference type="EMBL" id="GCF95235.1"/>
    </source>
</evidence>
<dbReference type="GO" id="GO:0016747">
    <property type="term" value="F:acyltransferase activity, transferring groups other than amino-acyl groups"/>
    <property type="evidence" value="ECO:0007669"/>
    <property type="project" value="InterPro"/>
</dbReference>
<dbReference type="UniPathway" id="UPA00621"/>
<evidence type="ECO:0000256" key="4">
    <source>
        <dbReference type="ARBA" id="ARBA00020837"/>
    </source>
</evidence>